<accession>A0A4V3JWQ1</accession>
<evidence type="ECO:0000259" key="6">
    <source>
        <dbReference type="Pfam" id="PF00005"/>
    </source>
</evidence>
<dbReference type="GO" id="GO:0006865">
    <property type="term" value="P:amino acid transport"/>
    <property type="evidence" value="ECO:0007669"/>
    <property type="project" value="UniProtKB-KW"/>
</dbReference>
<dbReference type="OrthoDB" id="9805538at2"/>
<dbReference type="PANTHER" id="PTHR43166">
    <property type="entry name" value="AMINO ACID IMPORT ATP-BINDING PROTEIN"/>
    <property type="match status" value="1"/>
</dbReference>
<dbReference type="AlphaFoldDB" id="A0A4V3JWQ1"/>
<dbReference type="InterPro" id="IPR027417">
    <property type="entry name" value="P-loop_NTPase"/>
</dbReference>
<reference evidence="7" key="1">
    <citation type="journal article" date="2019" name="PLoS Negl. Trop. Dis.">
        <title>Revisiting the worldwide diversity of Leptospira species in the environment.</title>
        <authorList>
            <person name="Vincent A.T."/>
            <person name="Schiettekatte O."/>
            <person name="Bourhy P."/>
            <person name="Veyrier F.J."/>
            <person name="Picardeau M."/>
        </authorList>
    </citation>
    <scope>NUCLEOTIDE SEQUENCE [LARGE SCALE GENOMIC DNA]</scope>
    <source>
        <strain evidence="7">201400974</strain>
    </source>
</reference>
<dbReference type="Gene3D" id="3.40.50.300">
    <property type="entry name" value="P-loop containing nucleotide triphosphate hydrolases"/>
    <property type="match status" value="1"/>
</dbReference>
<evidence type="ECO:0000256" key="2">
    <source>
        <dbReference type="ARBA" id="ARBA00022475"/>
    </source>
</evidence>
<organism evidence="7 8">
    <name type="scientific">Leptospira ilyithenensis</name>
    <dbReference type="NCBI Taxonomy" id="2484901"/>
    <lineage>
        <taxon>Bacteria</taxon>
        <taxon>Pseudomonadati</taxon>
        <taxon>Spirochaetota</taxon>
        <taxon>Spirochaetia</taxon>
        <taxon>Leptospirales</taxon>
        <taxon>Leptospiraceae</taxon>
        <taxon>Leptospira</taxon>
    </lineage>
</organism>
<dbReference type="Pfam" id="PF00005">
    <property type="entry name" value="ABC_tran"/>
    <property type="match status" value="1"/>
</dbReference>
<evidence type="ECO:0000256" key="4">
    <source>
        <dbReference type="ARBA" id="ARBA00022970"/>
    </source>
</evidence>
<evidence type="ECO:0000313" key="8">
    <source>
        <dbReference type="Proteomes" id="UP000298264"/>
    </source>
</evidence>
<keyword evidence="8" id="KW-1185">Reference proteome</keyword>
<evidence type="ECO:0000256" key="5">
    <source>
        <dbReference type="ARBA" id="ARBA00023136"/>
    </source>
</evidence>
<dbReference type="GO" id="GO:0005524">
    <property type="term" value="F:ATP binding"/>
    <property type="evidence" value="ECO:0007669"/>
    <property type="project" value="UniProtKB-KW"/>
</dbReference>
<gene>
    <name evidence="7" type="ORF">EHS11_18755</name>
</gene>
<evidence type="ECO:0000313" key="7">
    <source>
        <dbReference type="EMBL" id="TGN07149.1"/>
    </source>
</evidence>
<keyword evidence="5" id="KW-0472">Membrane</keyword>
<dbReference type="PANTHER" id="PTHR43166:SF30">
    <property type="entry name" value="METHIONINE IMPORT ATP-BINDING PROTEIN METN"/>
    <property type="match status" value="1"/>
</dbReference>
<evidence type="ECO:0000256" key="3">
    <source>
        <dbReference type="ARBA" id="ARBA00022967"/>
    </source>
</evidence>
<name>A0A4V3JWQ1_9LEPT</name>
<keyword evidence="7" id="KW-0067">ATP-binding</keyword>
<dbReference type="InterPro" id="IPR003439">
    <property type="entry name" value="ABC_transporter-like_ATP-bd"/>
</dbReference>
<dbReference type="InterPro" id="IPR050086">
    <property type="entry name" value="MetN_ABC_transporter-like"/>
</dbReference>
<keyword evidence="4" id="KW-0029">Amino-acid transport</keyword>
<keyword evidence="2" id="KW-1003">Cell membrane</keyword>
<keyword evidence="7" id="KW-0547">Nucleotide-binding</keyword>
<dbReference type="RefSeq" id="WP_135765871.1">
    <property type="nucleotide sequence ID" value="NZ_RQHV01000062.1"/>
</dbReference>
<dbReference type="GO" id="GO:0016887">
    <property type="term" value="F:ATP hydrolysis activity"/>
    <property type="evidence" value="ECO:0007669"/>
    <property type="project" value="InterPro"/>
</dbReference>
<comment type="caution">
    <text evidence="7">The sequence shown here is derived from an EMBL/GenBank/DDBJ whole genome shotgun (WGS) entry which is preliminary data.</text>
</comment>
<feature type="domain" description="ABC transporter" evidence="6">
    <location>
        <begin position="2"/>
        <end position="84"/>
    </location>
</feature>
<keyword evidence="3" id="KW-1278">Translocase</keyword>
<sequence>MVFLQFHLLSNSTVFDNIAFPLKAAGWQKIKIKTRVLELLELVGISEKRNSYPNELSGGQKQRVGIARALANHPNLVLCDEPTSALDPETTTSILSLLKKINRDLGVTILIVTHESYSVNECGFECFDEQYRIYFRKTYWSILY</sequence>
<dbReference type="EMBL" id="RQHV01000062">
    <property type="protein sequence ID" value="TGN07149.1"/>
    <property type="molecule type" value="Genomic_DNA"/>
</dbReference>
<proteinExistence type="predicted"/>
<evidence type="ECO:0000256" key="1">
    <source>
        <dbReference type="ARBA" id="ARBA00022448"/>
    </source>
</evidence>
<keyword evidence="1" id="KW-0813">Transport</keyword>
<dbReference type="Proteomes" id="UP000298264">
    <property type="component" value="Unassembled WGS sequence"/>
</dbReference>
<dbReference type="SUPFAM" id="SSF52540">
    <property type="entry name" value="P-loop containing nucleoside triphosphate hydrolases"/>
    <property type="match status" value="1"/>
</dbReference>
<protein>
    <submittedName>
        <fullName evidence="7">ATP-binding cassette domain-containing protein</fullName>
    </submittedName>
</protein>